<name>A0A212EGU7_DANPL</name>
<proteinExistence type="predicted"/>
<keyword evidence="4" id="KW-1185">Reference proteome</keyword>
<feature type="compositionally biased region" description="Polar residues" evidence="1">
    <location>
        <begin position="112"/>
        <end position="122"/>
    </location>
</feature>
<evidence type="ECO:0000313" key="4">
    <source>
        <dbReference type="Proteomes" id="UP000007151"/>
    </source>
</evidence>
<keyword evidence="2" id="KW-0812">Transmembrane</keyword>
<evidence type="ECO:0000313" key="3">
    <source>
        <dbReference type="EMBL" id="OWR40701.1"/>
    </source>
</evidence>
<gene>
    <name evidence="3" type="ORF">KGM_201857</name>
</gene>
<feature type="compositionally biased region" description="Basic residues" evidence="1">
    <location>
        <begin position="94"/>
        <end position="104"/>
    </location>
</feature>
<reference evidence="3 4" key="1">
    <citation type="journal article" date="2011" name="Cell">
        <title>The monarch butterfly genome yields insights into long-distance migration.</title>
        <authorList>
            <person name="Zhan S."/>
            <person name="Merlin C."/>
            <person name="Boore J.L."/>
            <person name="Reppert S.M."/>
        </authorList>
    </citation>
    <scope>NUCLEOTIDE SEQUENCE [LARGE SCALE GENOMIC DNA]</scope>
    <source>
        <strain evidence="3">F-2</strain>
    </source>
</reference>
<protein>
    <submittedName>
        <fullName evidence="3">Uncharacterized protein</fullName>
    </submittedName>
</protein>
<keyword evidence="2" id="KW-1133">Transmembrane helix</keyword>
<dbReference type="EMBL" id="AGBW02015019">
    <property type="protein sequence ID" value="OWR40701.1"/>
    <property type="molecule type" value="Genomic_DNA"/>
</dbReference>
<evidence type="ECO:0000256" key="1">
    <source>
        <dbReference type="SAM" id="MobiDB-lite"/>
    </source>
</evidence>
<accession>A0A212EGU7</accession>
<organism evidence="3 4">
    <name type="scientific">Danaus plexippus plexippus</name>
    <dbReference type="NCBI Taxonomy" id="278856"/>
    <lineage>
        <taxon>Eukaryota</taxon>
        <taxon>Metazoa</taxon>
        <taxon>Ecdysozoa</taxon>
        <taxon>Arthropoda</taxon>
        <taxon>Hexapoda</taxon>
        <taxon>Insecta</taxon>
        <taxon>Pterygota</taxon>
        <taxon>Neoptera</taxon>
        <taxon>Endopterygota</taxon>
        <taxon>Lepidoptera</taxon>
        <taxon>Glossata</taxon>
        <taxon>Ditrysia</taxon>
        <taxon>Papilionoidea</taxon>
        <taxon>Nymphalidae</taxon>
        <taxon>Danainae</taxon>
        <taxon>Danaini</taxon>
        <taxon>Danaina</taxon>
        <taxon>Danaus</taxon>
        <taxon>Danaus</taxon>
    </lineage>
</organism>
<keyword evidence="2" id="KW-0472">Membrane</keyword>
<dbReference type="KEGG" id="dpl:KGM_201857"/>
<feature type="transmembrane region" description="Helical" evidence="2">
    <location>
        <begin position="20"/>
        <end position="45"/>
    </location>
</feature>
<dbReference type="InParanoid" id="A0A212EGU7"/>
<comment type="caution">
    <text evidence="3">The sequence shown here is derived from an EMBL/GenBank/DDBJ whole genome shotgun (WGS) entry which is preliminary data.</text>
</comment>
<dbReference type="AlphaFoldDB" id="A0A212EGU7"/>
<dbReference type="Proteomes" id="UP000007151">
    <property type="component" value="Unassembled WGS sequence"/>
</dbReference>
<sequence>MSTSGHHGSSWVRGLGFGDWGSGIGALVLGLGIGVWGLVFGVWGFNKENRTPQKRGVRYIKTNTNTCLELVESQATRRRRARLKANDTQAIGQRRSRLTQNKRTHAADRSEASGSPRQADIS</sequence>
<feature type="region of interest" description="Disordered" evidence="1">
    <location>
        <begin position="78"/>
        <end position="122"/>
    </location>
</feature>
<evidence type="ECO:0000256" key="2">
    <source>
        <dbReference type="SAM" id="Phobius"/>
    </source>
</evidence>